<protein>
    <submittedName>
        <fullName evidence="1">4211_t:CDS:1</fullName>
    </submittedName>
</protein>
<evidence type="ECO:0000313" key="2">
    <source>
        <dbReference type="Proteomes" id="UP000789901"/>
    </source>
</evidence>
<sequence length="339" mass="40019">MFKSSTYYKESLKNDEKEILFPKEIAKKLYENIVVIGHNEYFENETLGIDFECDIILDDIRDVNDSPQKISRNIADLIGNNLNQQRDREPMEQFDCGGTLRITINIMTDSAFVYLKHETLHRRPERNRVNEEIKNKIKENLRLAPSDIYSMLEQDFPEITQKQILAWWTIFIQKEFIRDANQVKSAKLFLEEYNLQVIMFNNDNRIKLLGFITPFFEKFKKNKKVFVDATYKTNVLGYELYSIIGQYDSVGFAMAYLFVEGNKQDDNSQPKRIIYSSYDAHNSFTFIDVEFYPTELQKNNFCFCPKNLRSKVISIMELHMHLHPLIPNLEGIFKTKGEI</sequence>
<keyword evidence="2" id="KW-1185">Reference proteome</keyword>
<dbReference type="Proteomes" id="UP000789901">
    <property type="component" value="Unassembled WGS sequence"/>
</dbReference>
<dbReference type="EMBL" id="CAJVQB010000524">
    <property type="protein sequence ID" value="CAG8493790.1"/>
    <property type="molecule type" value="Genomic_DNA"/>
</dbReference>
<organism evidence="1 2">
    <name type="scientific">Gigaspora margarita</name>
    <dbReference type="NCBI Taxonomy" id="4874"/>
    <lineage>
        <taxon>Eukaryota</taxon>
        <taxon>Fungi</taxon>
        <taxon>Fungi incertae sedis</taxon>
        <taxon>Mucoromycota</taxon>
        <taxon>Glomeromycotina</taxon>
        <taxon>Glomeromycetes</taxon>
        <taxon>Diversisporales</taxon>
        <taxon>Gigasporaceae</taxon>
        <taxon>Gigaspora</taxon>
    </lineage>
</organism>
<evidence type="ECO:0000313" key="1">
    <source>
        <dbReference type="EMBL" id="CAG8493790.1"/>
    </source>
</evidence>
<gene>
    <name evidence="1" type="ORF">GMARGA_LOCUS1852</name>
</gene>
<reference evidence="1 2" key="1">
    <citation type="submission" date="2021-06" db="EMBL/GenBank/DDBJ databases">
        <authorList>
            <person name="Kallberg Y."/>
            <person name="Tangrot J."/>
            <person name="Rosling A."/>
        </authorList>
    </citation>
    <scope>NUCLEOTIDE SEQUENCE [LARGE SCALE GENOMIC DNA]</scope>
    <source>
        <strain evidence="1 2">120-4 pot B 10/14</strain>
    </source>
</reference>
<accession>A0ABN7U2K2</accession>
<name>A0ABN7U2K2_GIGMA</name>
<comment type="caution">
    <text evidence="1">The sequence shown here is derived from an EMBL/GenBank/DDBJ whole genome shotgun (WGS) entry which is preliminary data.</text>
</comment>
<proteinExistence type="predicted"/>